<dbReference type="Gene3D" id="2.10.25.10">
    <property type="entry name" value="Laminin"/>
    <property type="match status" value="1"/>
</dbReference>
<dbReference type="InterPro" id="IPR054484">
    <property type="entry name" value="ComC_SSD"/>
</dbReference>
<dbReference type="Pfam" id="PF22933">
    <property type="entry name" value="ComC_SSD"/>
    <property type="match status" value="1"/>
</dbReference>
<dbReference type="EMBL" id="LODT01000048">
    <property type="protein sequence ID" value="KYQ88765.1"/>
    <property type="molecule type" value="Genomic_DNA"/>
</dbReference>
<reference evidence="3 4" key="1">
    <citation type="submission" date="2015-12" db="EMBL/GenBank/DDBJ databases">
        <title>Dictyostelia acquired genes for synthesis and detection of signals that induce cell-type specialization by lateral gene transfer from prokaryotes.</title>
        <authorList>
            <person name="Gloeckner G."/>
            <person name="Schaap P."/>
        </authorList>
    </citation>
    <scope>NUCLEOTIDE SEQUENCE [LARGE SCALE GENOMIC DNA]</scope>
    <source>
        <strain evidence="3 4">TK</strain>
    </source>
</reference>
<feature type="domain" description="EGF-like" evidence="2">
    <location>
        <begin position="936"/>
        <end position="947"/>
    </location>
</feature>
<protein>
    <submittedName>
        <fullName evidence="3">EGF-like domain-containing protein</fullName>
    </submittedName>
</protein>
<organism evidence="3 4">
    <name type="scientific">Tieghemostelium lacteum</name>
    <name type="common">Slime mold</name>
    <name type="synonym">Dictyostelium lacteum</name>
    <dbReference type="NCBI Taxonomy" id="361077"/>
    <lineage>
        <taxon>Eukaryota</taxon>
        <taxon>Amoebozoa</taxon>
        <taxon>Evosea</taxon>
        <taxon>Eumycetozoa</taxon>
        <taxon>Dictyostelia</taxon>
        <taxon>Dictyosteliales</taxon>
        <taxon>Raperosteliaceae</taxon>
        <taxon>Tieghemostelium</taxon>
    </lineage>
</organism>
<comment type="caution">
    <text evidence="3">The sequence shown here is derived from an EMBL/GenBank/DDBJ whole genome shotgun (WGS) entry which is preliminary data.</text>
</comment>
<evidence type="ECO:0000313" key="4">
    <source>
        <dbReference type="Proteomes" id="UP000076078"/>
    </source>
</evidence>
<dbReference type="InterPro" id="IPR055462">
    <property type="entry name" value="DUF7034"/>
</dbReference>
<dbReference type="InterPro" id="IPR000742">
    <property type="entry name" value="EGF"/>
</dbReference>
<proteinExistence type="predicted"/>
<dbReference type="InParanoid" id="A0A151Z495"/>
<gene>
    <name evidence="3" type="ORF">DLAC_10800</name>
</gene>
<dbReference type="InterPro" id="IPR055463">
    <property type="entry name" value="DUF7035"/>
</dbReference>
<evidence type="ECO:0000313" key="3">
    <source>
        <dbReference type="EMBL" id="KYQ88765.1"/>
    </source>
</evidence>
<dbReference type="Pfam" id="PF23033">
    <property type="entry name" value="DUF7034"/>
    <property type="match status" value="1"/>
</dbReference>
<dbReference type="Proteomes" id="UP000076078">
    <property type="component" value="Unassembled WGS sequence"/>
</dbReference>
<keyword evidence="1" id="KW-0812">Transmembrane</keyword>
<keyword evidence="1" id="KW-1133">Transmembrane helix</keyword>
<evidence type="ECO:0000259" key="2">
    <source>
        <dbReference type="PROSITE" id="PS01186"/>
    </source>
</evidence>
<dbReference type="Pfam" id="PF23034">
    <property type="entry name" value="DUF7035"/>
    <property type="match status" value="1"/>
</dbReference>
<sequence length="1260" mass="140847">MGYSSAPSGACAFNSFLLISDPVGIKSVSLTNMVYGKDGNTSVYLVMYNTPSGNGFVNLTVTNNDDVVQVFPETIKYTCLSLVNIALNPVDSFHYYADGVHTFAVLLESNLQEISHPFGSLASFIRCSSPGFDCFVDYVIKRVNVFRVILRFQAGYTPVVGNTTITVTLPSIATRIISVELPIPTSTENPTSTPTYSLTRTDPVTGTLWSSIQVVDPLYYVYSAMDFGTEIYFNTQDMIAYGNPNNYTMFSYVRIYEGLTYQGPINYRFISANNSVNQMIIDYDNTQIPQLQLLKSRGMNEEDLQESNNQLMADKVYTLQMINFEILTLEPRIHLMRITAADSEFGMKYVQLVDYISSTTVFSLNPENNLASGNASYGVFDVLYHASELVNADGEFDGLSITLMNENLTATLIAPFQFYNLDPLRQFPVFFAPYDYVFDTFDEITDLYFKYNEMDVSEKSMNNTMIFTTKNSNKQNTYYMAYERTDGQRPLFASEWVESIQGFTIEFTIPQKMFSGELLYNFTFLALPAKVTPHFKADWNLLQNRFGDKASVKIISDYADQIGPIVTQVQQVPGPTATVGANPIKIGFDLTLSDPVCGLKSAKFAISSSNGNLNYTKTIEPSAENNIYLDTYRIDIDVSPQCYNFQVMIEPLETFDTCGNKFSYQDSMFTIPYSNRTITVTCGNSVSDTTIPTVKNWNYTSTVDVGNYNRFINFTFELEDLESGIYIGQPSPSIIIQSLFHSGKNGYVICQSTLTNVTEFSAFFSCSVEVTYGFGYPDGLSFYSLSQVTNNQLQTGEYNNLEFNMDVQNSHIPILTRYSRITSVGGQLYLYGYSMGRYEDTKVYVNYHDTRGFQLVNTVNLVSPFVKGMIIGQSLVPYDIYIVVGNKTSEPITIVPDIADVPTPNPTSTPNETPSPSQCSGDQICNGNGQCVNGVCQCKEPWIGTACQSRVINATQPTTNTTHPTSPIDYNGTLPDGTQVSFTSLVSLLEVRELDFKKTLLERYEFQQWLFTNISTPVSTRFLYQTNITKPGQSLVTQINVTIEWFQTSYNVTFANEIIPMSPSTLKYNIESSKYPFSSKTNLLEYILSASMQSNDANTDSCAVQEFSTPQGNTQNVQDQFQYLKLQVNSQSLYGRFIKRAVLDGRIVTIDNELVEIPDTTTSTGTEAAVGIIVPFYYTLAQLDPDFSVLLDLSPVDSNENAVCGIKSEDKSGLTKAQLAGIIVGAICLGLIVVISISYYIYKRKRDMKINKRLSTISNR</sequence>
<dbReference type="AlphaFoldDB" id="A0A151Z495"/>
<dbReference type="PROSITE" id="PS01186">
    <property type="entry name" value="EGF_2"/>
    <property type="match status" value="1"/>
</dbReference>
<dbReference type="PANTHER" id="PTHR31378">
    <property type="entry name" value="EGF-LIKE DOMAIN-CONTAINING PROTEIN-RELATED-RELATED"/>
    <property type="match status" value="1"/>
</dbReference>
<keyword evidence="1" id="KW-0472">Membrane</keyword>
<evidence type="ECO:0000256" key="1">
    <source>
        <dbReference type="SAM" id="Phobius"/>
    </source>
</evidence>
<name>A0A151Z495_TIELA</name>
<feature type="transmembrane region" description="Helical" evidence="1">
    <location>
        <begin position="1219"/>
        <end position="1242"/>
    </location>
</feature>
<keyword evidence="4" id="KW-1185">Reference proteome</keyword>
<accession>A0A151Z495</accession>